<accession>M2ZQ97</accession>
<evidence type="ECO:0000259" key="2">
    <source>
        <dbReference type="Pfam" id="PF09084"/>
    </source>
</evidence>
<reference evidence="3 4" key="1">
    <citation type="journal article" date="2014" name="Genome Announc.">
        <title>Draft Genome Sequence of Magnetospirillum sp. Strain SO-1, a Freshwater Magnetotactic Bacterium Isolated from the Ol'khovka River, Russia.</title>
        <authorList>
            <person name="Grouzdev D.S."/>
            <person name="Dziuba M.V."/>
            <person name="Sukhacheva M.S."/>
            <person name="Mardanov A.V."/>
            <person name="Beletskiy A.V."/>
            <person name="Kuznetsov B.B."/>
            <person name="Skryabin K.G."/>
        </authorList>
    </citation>
    <scope>NUCLEOTIDE SEQUENCE [LARGE SCALE GENOMIC DNA]</scope>
    <source>
        <strain evidence="3 4">SO-1</strain>
    </source>
</reference>
<keyword evidence="1" id="KW-0732">Signal</keyword>
<dbReference type="Proteomes" id="UP000011744">
    <property type="component" value="Unassembled WGS sequence"/>
</dbReference>
<protein>
    <submittedName>
        <fullName evidence="3">Putative ABC transporter (Substrate-binding protein)</fullName>
    </submittedName>
</protein>
<name>M2ZQ97_9PROT</name>
<dbReference type="eggNOG" id="COG0715">
    <property type="taxonomic scope" value="Bacteria"/>
</dbReference>
<proteinExistence type="predicted"/>
<dbReference type="OrthoDB" id="5621714at2"/>
<dbReference type="PANTHER" id="PTHR30024:SF48">
    <property type="entry name" value="ABC TRANSPORTER SUBSTRATE-BINDING PROTEIN"/>
    <property type="match status" value="1"/>
</dbReference>
<dbReference type="Gene3D" id="3.40.190.10">
    <property type="entry name" value="Periplasmic binding protein-like II"/>
    <property type="match status" value="2"/>
</dbReference>
<dbReference type="EMBL" id="AONQ01000033">
    <property type="protein sequence ID" value="EME69492.1"/>
    <property type="molecule type" value="Genomic_DNA"/>
</dbReference>
<dbReference type="Pfam" id="PF09084">
    <property type="entry name" value="NMT1"/>
    <property type="match status" value="1"/>
</dbReference>
<comment type="caution">
    <text evidence="3">The sequence shown here is derived from an EMBL/GenBank/DDBJ whole genome shotgun (WGS) entry which is preliminary data.</text>
</comment>
<dbReference type="STRING" id="1244869.H261_13049"/>
<feature type="signal peptide" evidence="1">
    <location>
        <begin position="1"/>
        <end position="18"/>
    </location>
</feature>
<dbReference type="InterPro" id="IPR015168">
    <property type="entry name" value="SsuA/THI5"/>
</dbReference>
<sequence>MRLAPLLIVLLSALPAAAAEPIRLGLLAFGTAQWEIETMRSHRLDDVHGIQVRPQELAGKDSAAVALLGGTVDAVVGDWLWVSRQRAMGHDLTFVPWVGMTGALLVPEASPVRTLADLAGRKLGVAGGPLDKSWLLLRALAARRHGMDLDRAVNKSYGAPPLLAQQLEAGRLDALLTFWPSAVPLEAKGFRRLLDVAAIPAELGLETPPPLIGWIFHSGWAASHRAEIEAFRRAEAETRTLMCAPGFDWTGLDRLTRANDARTREGYRAGFCAGMPGMADLDSARRLYALLAELGGEELVGPSPVLQPGTFW</sequence>
<feature type="domain" description="SsuA/THI5-like" evidence="2">
    <location>
        <begin position="49"/>
        <end position="234"/>
    </location>
</feature>
<dbReference type="SUPFAM" id="SSF53850">
    <property type="entry name" value="Periplasmic binding protein-like II"/>
    <property type="match status" value="1"/>
</dbReference>
<gene>
    <name evidence="3" type="ORF">H261_13049</name>
</gene>
<organism evidence="3 4">
    <name type="scientific">Paramagnetospirillum caucaseum</name>
    <dbReference type="NCBI Taxonomy" id="1244869"/>
    <lineage>
        <taxon>Bacteria</taxon>
        <taxon>Pseudomonadati</taxon>
        <taxon>Pseudomonadota</taxon>
        <taxon>Alphaproteobacteria</taxon>
        <taxon>Rhodospirillales</taxon>
        <taxon>Magnetospirillaceae</taxon>
        <taxon>Paramagnetospirillum</taxon>
    </lineage>
</organism>
<evidence type="ECO:0000256" key="1">
    <source>
        <dbReference type="SAM" id="SignalP"/>
    </source>
</evidence>
<dbReference type="PATRIC" id="fig|1244869.3.peg.2633"/>
<feature type="chain" id="PRO_5004031006" evidence="1">
    <location>
        <begin position="19"/>
        <end position="312"/>
    </location>
</feature>
<keyword evidence="4" id="KW-1185">Reference proteome</keyword>
<dbReference type="AlphaFoldDB" id="M2ZQ97"/>
<evidence type="ECO:0000313" key="3">
    <source>
        <dbReference type="EMBL" id="EME69492.1"/>
    </source>
</evidence>
<dbReference type="PANTHER" id="PTHR30024">
    <property type="entry name" value="ALIPHATIC SULFONATES-BINDING PROTEIN-RELATED"/>
    <property type="match status" value="1"/>
</dbReference>
<dbReference type="RefSeq" id="WP_008618156.1">
    <property type="nucleotide sequence ID" value="NZ_AONQ01000033.1"/>
</dbReference>
<evidence type="ECO:0000313" key="4">
    <source>
        <dbReference type="Proteomes" id="UP000011744"/>
    </source>
</evidence>